<feature type="region of interest" description="Disordered" evidence="1">
    <location>
        <begin position="224"/>
        <end position="246"/>
    </location>
</feature>
<accession>A0A6G5ABQ9</accession>
<feature type="transmembrane region" description="Helical" evidence="2">
    <location>
        <begin position="83"/>
        <end position="102"/>
    </location>
</feature>
<evidence type="ECO:0000259" key="3">
    <source>
        <dbReference type="Pfam" id="PF23188"/>
    </source>
</evidence>
<dbReference type="InterPro" id="IPR027272">
    <property type="entry name" value="Piezo"/>
</dbReference>
<dbReference type="PANTHER" id="PTHR47049">
    <property type="entry name" value="PIEZO-TYPE MECHANOSENSITIVE ION CHANNEL HOMOLOG"/>
    <property type="match status" value="1"/>
</dbReference>
<evidence type="ECO:0000256" key="1">
    <source>
        <dbReference type="SAM" id="MobiDB-lite"/>
    </source>
</evidence>
<evidence type="ECO:0000256" key="2">
    <source>
        <dbReference type="SAM" id="Phobius"/>
    </source>
</evidence>
<feature type="domain" description="Piezo transmembrane helical unit" evidence="3">
    <location>
        <begin position="64"/>
        <end position="186"/>
    </location>
</feature>
<keyword evidence="2" id="KW-1133">Transmembrane helix</keyword>
<feature type="transmembrane region" description="Helical" evidence="2">
    <location>
        <begin position="109"/>
        <end position="127"/>
    </location>
</feature>
<feature type="transmembrane region" description="Helical" evidence="2">
    <location>
        <begin position="161"/>
        <end position="179"/>
    </location>
</feature>
<proteinExistence type="predicted"/>
<dbReference type="GO" id="GO:0016020">
    <property type="term" value="C:membrane"/>
    <property type="evidence" value="ECO:0007669"/>
    <property type="project" value="InterPro"/>
</dbReference>
<keyword evidence="2" id="KW-0812">Transmembrane</keyword>
<name>A0A6G5ABQ9_RHIMP</name>
<feature type="transmembrane region" description="Helical" evidence="2">
    <location>
        <begin position="52"/>
        <end position="77"/>
    </location>
</feature>
<dbReference type="OrthoDB" id="303066at2759"/>
<evidence type="ECO:0000313" key="4">
    <source>
        <dbReference type="EMBL" id="NIE48432.1"/>
    </source>
</evidence>
<dbReference type="EMBL" id="GIKN01006159">
    <property type="protein sequence ID" value="NIE48432.1"/>
    <property type="molecule type" value="Transcribed_RNA"/>
</dbReference>
<dbReference type="AlphaFoldDB" id="A0A6G5ABQ9"/>
<feature type="region of interest" description="Disordered" evidence="1">
    <location>
        <begin position="1"/>
        <end position="24"/>
    </location>
</feature>
<sequence length="246" mass="28053">MNKTHFHEHSTEGHHAKTVSDKKGSEEMLLSGSLEMMDGLDKQDGHKHHPSLIRFMIACYYAIVSRSEVVCYLVIVLNQMKSASLLSLPLPLMAFLWGSLSVPRPTKTFWITIITYTEAIVVVKYLFQFDFFDWNDSVPVNRPFDPPRILGIEKRKEDNDYALYDLLLLLLVFFHRFMLKSLGLWKDTDRSVSVSAIQQQELVPNDEHYFTAAIRASEHTTAAPGLLTSVPPEQQPGTSGVSFMKY</sequence>
<dbReference type="GO" id="GO:0008381">
    <property type="term" value="F:mechanosensitive monoatomic ion channel activity"/>
    <property type="evidence" value="ECO:0007669"/>
    <property type="project" value="InterPro"/>
</dbReference>
<keyword evidence="2" id="KW-0472">Membrane</keyword>
<feature type="compositionally biased region" description="Polar residues" evidence="1">
    <location>
        <begin position="231"/>
        <end position="246"/>
    </location>
</feature>
<protein>
    <recommendedName>
        <fullName evidence="3">Piezo transmembrane helical unit domain-containing protein</fullName>
    </recommendedName>
</protein>
<dbReference type="InterPro" id="IPR056768">
    <property type="entry name" value="THU_Piezo"/>
</dbReference>
<dbReference type="VEuPathDB" id="VectorBase:LOC119177358"/>
<reference evidence="4" key="1">
    <citation type="submission" date="2020-03" db="EMBL/GenBank/DDBJ databases">
        <title>A transcriptome and proteome of the tick Rhipicephalus microplus shaped by the genetic composition of its hosts and developmental stage.</title>
        <authorList>
            <person name="Garcia G.R."/>
            <person name="Ribeiro J.M.C."/>
            <person name="Maruyama S.R."/>
            <person name="Gardinasse L.G."/>
            <person name="Nelson K."/>
            <person name="Ferreira B.R."/>
            <person name="Andrade T.G."/>
            <person name="Santos I.K.F.M."/>
        </authorList>
    </citation>
    <scope>NUCLEOTIDE SEQUENCE</scope>
    <source>
        <strain evidence="4">NSGR</strain>
        <tissue evidence="4">Salivary glands</tissue>
    </source>
</reference>
<dbReference type="PANTHER" id="PTHR47049:SF2">
    <property type="entry name" value="PIEZO-TYPE MECHANOSENSITIVE ION CHANNEL HOMOLOG"/>
    <property type="match status" value="1"/>
</dbReference>
<organism evidence="4">
    <name type="scientific">Rhipicephalus microplus</name>
    <name type="common">Cattle tick</name>
    <name type="synonym">Boophilus microplus</name>
    <dbReference type="NCBI Taxonomy" id="6941"/>
    <lineage>
        <taxon>Eukaryota</taxon>
        <taxon>Metazoa</taxon>
        <taxon>Ecdysozoa</taxon>
        <taxon>Arthropoda</taxon>
        <taxon>Chelicerata</taxon>
        <taxon>Arachnida</taxon>
        <taxon>Acari</taxon>
        <taxon>Parasitiformes</taxon>
        <taxon>Ixodida</taxon>
        <taxon>Ixodoidea</taxon>
        <taxon>Ixodidae</taxon>
        <taxon>Rhipicephalinae</taxon>
        <taxon>Rhipicephalus</taxon>
        <taxon>Boophilus</taxon>
    </lineage>
</organism>
<dbReference type="Pfam" id="PF23188">
    <property type="entry name" value="THU_Piezo1"/>
    <property type="match status" value="1"/>
</dbReference>